<dbReference type="Proteomes" id="UP001321786">
    <property type="component" value="Chromosome"/>
</dbReference>
<protein>
    <submittedName>
        <fullName evidence="1">Uncharacterized protein</fullName>
    </submittedName>
</protein>
<dbReference type="AlphaFoldDB" id="A0AAU9E5J7"/>
<proteinExistence type="predicted"/>
<reference evidence="1 2" key="1">
    <citation type="submission" date="2023-08" db="EMBL/GenBank/DDBJ databases">
        <title>Helicovermis profunda gen. nov., sp. nov., a novel mesophilic, fermentative bacterium within the Bacillota from a deep-sea hydrothermal vent chimney.</title>
        <authorList>
            <person name="Miyazaki U."/>
            <person name="Mizutani D."/>
            <person name="Hashimoto Y."/>
            <person name="Tame A."/>
            <person name="Sawayama S."/>
            <person name="Miyazaki J."/>
            <person name="Takai K."/>
            <person name="Nakagawa S."/>
        </authorList>
    </citation>
    <scope>NUCLEOTIDE SEQUENCE [LARGE SCALE GENOMIC DNA]</scope>
    <source>
        <strain evidence="1 2">S502</strain>
    </source>
</reference>
<accession>A0AAU9E5J7</accession>
<evidence type="ECO:0000313" key="2">
    <source>
        <dbReference type="Proteomes" id="UP001321786"/>
    </source>
</evidence>
<sequence>MYEKKLYSSLNILYLKMFQYEKYIDCKKSDEIFEYLNKEIKNINIKYGEKFNLSKIPFKLMLKYCVFNPKFDHNKATGTLNNELENDLKNIELLKKRYSKLSA</sequence>
<dbReference type="KEGG" id="hprf:HLPR_09340"/>
<evidence type="ECO:0000313" key="1">
    <source>
        <dbReference type="EMBL" id="BEP28603.1"/>
    </source>
</evidence>
<dbReference type="RefSeq" id="WP_338536914.1">
    <property type="nucleotide sequence ID" value="NZ_AP028654.1"/>
</dbReference>
<dbReference type="EMBL" id="AP028654">
    <property type="protein sequence ID" value="BEP28603.1"/>
    <property type="molecule type" value="Genomic_DNA"/>
</dbReference>
<gene>
    <name evidence="1" type="ORF">HLPR_09340</name>
</gene>
<keyword evidence="2" id="KW-1185">Reference proteome</keyword>
<organism evidence="1 2">
    <name type="scientific">Helicovermis profundi</name>
    <dbReference type="NCBI Taxonomy" id="3065157"/>
    <lineage>
        <taxon>Bacteria</taxon>
        <taxon>Bacillati</taxon>
        <taxon>Bacillota</taxon>
        <taxon>Clostridia</taxon>
        <taxon>Helicovermis</taxon>
    </lineage>
</organism>
<name>A0AAU9E5J7_9FIRM</name>